<evidence type="ECO:0000313" key="1">
    <source>
        <dbReference type="EMBL" id="MCQ3829802.1"/>
    </source>
</evidence>
<dbReference type="Proteomes" id="UP001205566">
    <property type="component" value="Unassembled WGS sequence"/>
</dbReference>
<comment type="caution">
    <text evidence="1">The sequence shown here is derived from an EMBL/GenBank/DDBJ whole genome shotgun (WGS) entry which is preliminary data.</text>
</comment>
<accession>A0ABT1P2Q9</accession>
<proteinExistence type="predicted"/>
<dbReference type="RefSeq" id="WP_255874845.1">
    <property type="nucleotide sequence ID" value="NZ_JACASI010000029.1"/>
</dbReference>
<keyword evidence="2" id="KW-1185">Reference proteome</keyword>
<protein>
    <submittedName>
        <fullName evidence="1">Uncharacterized protein</fullName>
    </submittedName>
</protein>
<evidence type="ECO:0000313" key="2">
    <source>
        <dbReference type="Proteomes" id="UP001205566"/>
    </source>
</evidence>
<organism evidence="1 2">
    <name type="scientific">Microbulbifer elongatus</name>
    <dbReference type="NCBI Taxonomy" id="86173"/>
    <lineage>
        <taxon>Bacteria</taxon>
        <taxon>Pseudomonadati</taxon>
        <taxon>Pseudomonadota</taxon>
        <taxon>Gammaproteobacteria</taxon>
        <taxon>Cellvibrionales</taxon>
        <taxon>Microbulbiferaceae</taxon>
        <taxon>Microbulbifer</taxon>
    </lineage>
</organism>
<gene>
    <name evidence="1" type="ORF">HXX02_10130</name>
</gene>
<sequence length="158" mass="17473">MSVGAWEPANQASNDQSGQQIDRALLEQILEFMECPTAPATDSQEASDLQYAAGPTAMHAPALDPTTLPASLQSAHWLAGLPTSQWLQEASHWQPQQVWGLIRFFTLAESSLDWPGGAESPVIPLAKSLRQRKSPLNKAQLMWIREHTDNRYLPYGPL</sequence>
<dbReference type="EMBL" id="JACASI010000029">
    <property type="protein sequence ID" value="MCQ3829802.1"/>
    <property type="molecule type" value="Genomic_DNA"/>
</dbReference>
<reference evidence="1" key="1">
    <citation type="thesis" date="2020" institute="Technische Universitat Dresden" country="Dresden, Germany">
        <title>The Agarolytic System of Microbulbifer elongatus PORT2, Isolated from Batu Karas, Pangandaran West Java Indonesia.</title>
        <authorList>
            <person name="Anggraeni S.R."/>
        </authorList>
    </citation>
    <scope>NUCLEOTIDE SEQUENCE</scope>
    <source>
        <strain evidence="1">PORT2</strain>
    </source>
</reference>
<name>A0ABT1P2Q9_9GAMM</name>